<sequence length="158" mass="17348">MEPAPRGRGARWIRTRVVARGRKKRPGSLTTARSFAVDSDVGRVKDSTEPSMRPNAYLPKRRGILAIRHFPPNCGRRGEVEGGIDGGGGFSRRAAVDEAMFEEEEEEPEESVVDGFEEEEEGGNDGGRSWGGNEKTVRSDGEVRRSCNFGVNGIELEI</sequence>
<dbReference type="EMBL" id="OZ034821">
    <property type="protein sequence ID" value="CAL1405925.1"/>
    <property type="molecule type" value="Genomic_DNA"/>
</dbReference>
<dbReference type="Proteomes" id="UP001497516">
    <property type="component" value="Chromosome 8"/>
</dbReference>
<accession>A0AAV2G835</accession>
<proteinExistence type="predicted"/>
<evidence type="ECO:0000313" key="3">
    <source>
        <dbReference type="Proteomes" id="UP001497516"/>
    </source>
</evidence>
<feature type="region of interest" description="Disordered" evidence="1">
    <location>
        <begin position="97"/>
        <end position="144"/>
    </location>
</feature>
<feature type="compositionally biased region" description="Acidic residues" evidence="1">
    <location>
        <begin position="99"/>
        <end position="123"/>
    </location>
</feature>
<evidence type="ECO:0000313" key="2">
    <source>
        <dbReference type="EMBL" id="CAL1405925.1"/>
    </source>
</evidence>
<gene>
    <name evidence="2" type="ORF">LTRI10_LOCUS45684</name>
</gene>
<organism evidence="2 3">
    <name type="scientific">Linum trigynum</name>
    <dbReference type="NCBI Taxonomy" id="586398"/>
    <lineage>
        <taxon>Eukaryota</taxon>
        <taxon>Viridiplantae</taxon>
        <taxon>Streptophyta</taxon>
        <taxon>Embryophyta</taxon>
        <taxon>Tracheophyta</taxon>
        <taxon>Spermatophyta</taxon>
        <taxon>Magnoliopsida</taxon>
        <taxon>eudicotyledons</taxon>
        <taxon>Gunneridae</taxon>
        <taxon>Pentapetalae</taxon>
        <taxon>rosids</taxon>
        <taxon>fabids</taxon>
        <taxon>Malpighiales</taxon>
        <taxon>Linaceae</taxon>
        <taxon>Linum</taxon>
    </lineage>
</organism>
<dbReference type="AlphaFoldDB" id="A0AAV2G835"/>
<evidence type="ECO:0000256" key="1">
    <source>
        <dbReference type="SAM" id="MobiDB-lite"/>
    </source>
</evidence>
<name>A0AAV2G835_9ROSI</name>
<protein>
    <submittedName>
        <fullName evidence="2">Uncharacterized protein</fullName>
    </submittedName>
</protein>
<keyword evidence="3" id="KW-1185">Reference proteome</keyword>
<feature type="compositionally biased region" description="Basic and acidic residues" evidence="1">
    <location>
        <begin position="135"/>
        <end position="144"/>
    </location>
</feature>
<reference evidence="2 3" key="1">
    <citation type="submission" date="2024-04" db="EMBL/GenBank/DDBJ databases">
        <authorList>
            <person name="Fracassetti M."/>
        </authorList>
    </citation>
    <scope>NUCLEOTIDE SEQUENCE [LARGE SCALE GENOMIC DNA]</scope>
</reference>